<dbReference type="EMBL" id="ML179207">
    <property type="protein sequence ID" value="THU95131.1"/>
    <property type="molecule type" value="Genomic_DNA"/>
</dbReference>
<accession>A0A4S8M032</accession>
<organism evidence="1 2">
    <name type="scientific">Dendrothele bispora (strain CBS 962.96)</name>
    <dbReference type="NCBI Taxonomy" id="1314807"/>
    <lineage>
        <taxon>Eukaryota</taxon>
        <taxon>Fungi</taxon>
        <taxon>Dikarya</taxon>
        <taxon>Basidiomycota</taxon>
        <taxon>Agaricomycotina</taxon>
        <taxon>Agaricomycetes</taxon>
        <taxon>Agaricomycetidae</taxon>
        <taxon>Agaricales</taxon>
        <taxon>Agaricales incertae sedis</taxon>
        <taxon>Dendrothele</taxon>
    </lineage>
</organism>
<name>A0A4S8M032_DENBC</name>
<keyword evidence="2" id="KW-1185">Reference proteome</keyword>
<dbReference type="Proteomes" id="UP000297245">
    <property type="component" value="Unassembled WGS sequence"/>
</dbReference>
<evidence type="ECO:0000313" key="2">
    <source>
        <dbReference type="Proteomes" id="UP000297245"/>
    </source>
</evidence>
<gene>
    <name evidence="1" type="ORF">K435DRAFT_798355</name>
</gene>
<evidence type="ECO:0000313" key="1">
    <source>
        <dbReference type="EMBL" id="THU95131.1"/>
    </source>
</evidence>
<reference evidence="1 2" key="1">
    <citation type="journal article" date="2019" name="Nat. Ecol. Evol.">
        <title>Megaphylogeny resolves global patterns of mushroom evolution.</title>
        <authorList>
            <person name="Varga T."/>
            <person name="Krizsan K."/>
            <person name="Foldi C."/>
            <person name="Dima B."/>
            <person name="Sanchez-Garcia M."/>
            <person name="Sanchez-Ramirez S."/>
            <person name="Szollosi G.J."/>
            <person name="Szarkandi J.G."/>
            <person name="Papp V."/>
            <person name="Albert L."/>
            <person name="Andreopoulos W."/>
            <person name="Angelini C."/>
            <person name="Antonin V."/>
            <person name="Barry K.W."/>
            <person name="Bougher N.L."/>
            <person name="Buchanan P."/>
            <person name="Buyck B."/>
            <person name="Bense V."/>
            <person name="Catcheside P."/>
            <person name="Chovatia M."/>
            <person name="Cooper J."/>
            <person name="Damon W."/>
            <person name="Desjardin D."/>
            <person name="Finy P."/>
            <person name="Geml J."/>
            <person name="Haridas S."/>
            <person name="Hughes K."/>
            <person name="Justo A."/>
            <person name="Karasinski D."/>
            <person name="Kautmanova I."/>
            <person name="Kiss B."/>
            <person name="Kocsube S."/>
            <person name="Kotiranta H."/>
            <person name="LaButti K.M."/>
            <person name="Lechner B.E."/>
            <person name="Liimatainen K."/>
            <person name="Lipzen A."/>
            <person name="Lukacs Z."/>
            <person name="Mihaltcheva S."/>
            <person name="Morgado L.N."/>
            <person name="Niskanen T."/>
            <person name="Noordeloos M.E."/>
            <person name="Ohm R.A."/>
            <person name="Ortiz-Santana B."/>
            <person name="Ovrebo C."/>
            <person name="Racz N."/>
            <person name="Riley R."/>
            <person name="Savchenko A."/>
            <person name="Shiryaev A."/>
            <person name="Soop K."/>
            <person name="Spirin V."/>
            <person name="Szebenyi C."/>
            <person name="Tomsovsky M."/>
            <person name="Tulloss R.E."/>
            <person name="Uehling J."/>
            <person name="Grigoriev I.V."/>
            <person name="Vagvolgyi C."/>
            <person name="Papp T."/>
            <person name="Martin F.M."/>
            <person name="Miettinen O."/>
            <person name="Hibbett D.S."/>
            <person name="Nagy L.G."/>
        </authorList>
    </citation>
    <scope>NUCLEOTIDE SEQUENCE [LARGE SCALE GENOMIC DNA]</scope>
    <source>
        <strain evidence="1 2">CBS 962.96</strain>
    </source>
</reference>
<dbReference type="AlphaFoldDB" id="A0A4S8M032"/>
<sequence length="212" mass="23414">MSSTANSTALIHRPSYAPITHLENAFGVTSLITAFLRSKLGLSFSEAPLTQNSVQVILNREGHVRYTLSPEYADKLLEKIGIITGILSSIITKDGTYPAPINLPDSIPINNFIRDLADVRKLTPDSFSINPFRQVEAVSVQALEEFLGKVNFVMVQYCKWIYYRTKSIAESGGSVDEEVASILFVPPEVVQEFSTPYDPSNASFKPSNASFF</sequence>
<protein>
    <submittedName>
        <fullName evidence="1">Uncharacterized protein</fullName>
    </submittedName>
</protein>
<proteinExistence type="predicted"/>